<dbReference type="Gene3D" id="3.40.50.620">
    <property type="entry name" value="HUPs"/>
    <property type="match status" value="1"/>
</dbReference>
<gene>
    <name evidence="1" type="ORF">ENS59_12500</name>
</gene>
<organism evidence="1">
    <name type="scientific">Gracilinema caldarium</name>
    <dbReference type="NCBI Taxonomy" id="215591"/>
    <lineage>
        <taxon>Bacteria</taxon>
        <taxon>Pseudomonadati</taxon>
        <taxon>Spirochaetota</taxon>
        <taxon>Spirochaetia</taxon>
        <taxon>Spirochaetales</taxon>
        <taxon>Breznakiellaceae</taxon>
        <taxon>Gracilinema</taxon>
    </lineage>
</organism>
<accession>A0A7C3ILP7</accession>
<dbReference type="AlphaFoldDB" id="A0A7C3ILP7"/>
<name>A0A7C3ILP7_9SPIR</name>
<protein>
    <recommendedName>
        <fullName evidence="2">Nicotinamide-nucleotide adenylyltransferase</fullName>
    </recommendedName>
</protein>
<dbReference type="InterPro" id="IPR014729">
    <property type="entry name" value="Rossmann-like_a/b/a_fold"/>
</dbReference>
<sequence>MTARPLEERFAMKATLRVARRVDEVFSSLQNIPFLRSEDKTEFRYFRRLFLSALEKIDQRIVRGEIVPWTKSEIEALHEQITYCPPCHNIHKPMEHCLLVHRRILHIGVFIGSFDPFQMTHLETALRFLAKSDPPADIVFVIPEGAYSSMKPGRSDYDYRFDILRRQIEDAFRPFIIPANIGKKADTIEIISRLIQLLCGYKLDITHIIGSDVFPFAAQWYQKDLEIWRPIAQQHNVDLQFRTFVVKRQKEHDITALINTTKALGIPVQVDSKPIGTPSSTHVREHGVFTIIFPTLDVIEKLEVVFRYGMHRHWLTGDTRPDYEI</sequence>
<dbReference type="SUPFAM" id="SSF52374">
    <property type="entry name" value="Nucleotidylyl transferase"/>
    <property type="match status" value="1"/>
</dbReference>
<comment type="caution">
    <text evidence="1">The sequence shown here is derived from an EMBL/GenBank/DDBJ whole genome shotgun (WGS) entry which is preliminary data.</text>
</comment>
<dbReference type="EMBL" id="DSVL01000382">
    <property type="protein sequence ID" value="HFH30305.1"/>
    <property type="molecule type" value="Genomic_DNA"/>
</dbReference>
<evidence type="ECO:0000313" key="1">
    <source>
        <dbReference type="EMBL" id="HFH30305.1"/>
    </source>
</evidence>
<reference evidence="1" key="1">
    <citation type="journal article" date="2020" name="mSystems">
        <title>Genome- and Community-Level Interaction Insights into Carbon Utilization and Element Cycling Functions of Hydrothermarchaeota in Hydrothermal Sediment.</title>
        <authorList>
            <person name="Zhou Z."/>
            <person name="Liu Y."/>
            <person name="Xu W."/>
            <person name="Pan J."/>
            <person name="Luo Z.H."/>
            <person name="Li M."/>
        </authorList>
    </citation>
    <scope>NUCLEOTIDE SEQUENCE [LARGE SCALE GENOMIC DNA]</scope>
    <source>
        <strain evidence="1">SpSt-503</strain>
    </source>
</reference>
<proteinExistence type="predicted"/>
<evidence type="ECO:0008006" key="2">
    <source>
        <dbReference type="Google" id="ProtNLM"/>
    </source>
</evidence>